<dbReference type="Proteomes" id="UP000033854">
    <property type="component" value="Unassembled WGS sequence"/>
</dbReference>
<reference evidence="1 2" key="1">
    <citation type="journal article" date="2015" name="Nature">
        <title>rRNA introns, odd ribosomes, and small enigmatic genomes across a large radiation of phyla.</title>
        <authorList>
            <person name="Brown C.T."/>
            <person name="Hug L.A."/>
            <person name="Thomas B.C."/>
            <person name="Sharon I."/>
            <person name="Castelle C.J."/>
            <person name="Singh A."/>
            <person name="Wilkins M.J."/>
            <person name="Williams K.H."/>
            <person name="Banfield J.F."/>
        </authorList>
    </citation>
    <scope>NUCLEOTIDE SEQUENCE [LARGE SCALE GENOMIC DNA]</scope>
</reference>
<gene>
    <name evidence="1" type="ORF">UV06_C0011G0012</name>
</gene>
<dbReference type="GO" id="GO:0016740">
    <property type="term" value="F:transferase activity"/>
    <property type="evidence" value="ECO:0007669"/>
    <property type="project" value="UniProtKB-KW"/>
</dbReference>
<evidence type="ECO:0000313" key="1">
    <source>
        <dbReference type="EMBL" id="KKS42508.1"/>
    </source>
</evidence>
<proteinExistence type="predicted"/>
<protein>
    <submittedName>
        <fullName evidence="1">Glycosyl transferase group 1</fullName>
    </submittedName>
</protein>
<dbReference type="PATRIC" id="fig|1618378.3.peg.789"/>
<name>A0A0G1BYL4_9BACT</name>
<dbReference type="EMBL" id="LCDA01000011">
    <property type="protein sequence ID" value="KKS42508.1"/>
    <property type="molecule type" value="Genomic_DNA"/>
</dbReference>
<comment type="caution">
    <text evidence="1">The sequence shown here is derived from an EMBL/GenBank/DDBJ whole genome shotgun (WGS) entry which is preliminary data.</text>
</comment>
<dbReference type="Gene3D" id="3.40.50.2000">
    <property type="entry name" value="Glycogen Phosphorylase B"/>
    <property type="match status" value="1"/>
</dbReference>
<accession>A0A0G1BYL4</accession>
<evidence type="ECO:0000313" key="2">
    <source>
        <dbReference type="Proteomes" id="UP000033854"/>
    </source>
</evidence>
<organism evidence="1 2">
    <name type="scientific">Candidatus Collierbacteria bacterium GW2011_GWA2_42_17</name>
    <dbReference type="NCBI Taxonomy" id="1618378"/>
    <lineage>
        <taxon>Bacteria</taxon>
        <taxon>Candidatus Collieribacteriota</taxon>
    </lineage>
</organism>
<dbReference type="SUPFAM" id="SSF53756">
    <property type="entry name" value="UDP-Glycosyltransferase/glycogen phosphorylase"/>
    <property type="match status" value="1"/>
</dbReference>
<dbReference type="AlphaFoldDB" id="A0A0G1BYL4"/>
<keyword evidence="1" id="KW-0808">Transferase</keyword>
<sequence length="228" mass="26747">MKVALVYDRVNKFGGAERVLLALHQIFPDAPLYTLVYDKKSAPWADDFKVIPSFINKVGFLRNKHELLAPIAALGFESFDLREYDVVISITSGDAKSVITKPGQLHICYCLTPTRYFWSGEGEYIKDIKFKIIPKWLHNYFRTTDLLISKRPDKYIAISNEVLDRIKKYYHRESSVIYPSIDDKFYSKDYTSQKSREYYLIVSRLIPYKKVPFKESCWFYCEICRGGR</sequence>